<name>A0ABS0Z975_9GAMM</name>
<dbReference type="PANTHER" id="PTHR40053">
    <property type="entry name" value="SPORULATION-CONTROL PROTEIN SPO0M"/>
    <property type="match status" value="1"/>
</dbReference>
<protein>
    <submittedName>
        <fullName evidence="1">Sporulation protein</fullName>
    </submittedName>
</protein>
<sequence>MFKKLLASVGIGKANVDAILKSDSLQAGAPFEVEVVIKGGDVAQEIQGLSFAVMTKAKATVETKEHEREVQRSVVLQEWWQPLALTVEAGETLTKSFSLMLHPEIPASELAGVTIAKMWLQTGIDIKNGIDGSDKDPLTILPSATQRAVLDFISQSGYRLFKSDIEAGKVSAPGFTSHLPCYQEYEFKPDSFSLFGVREIEVTFVDNGQETGVLLEVDRAFKGDGYCSISIPNHCTTVADVKPYVERVLG</sequence>
<comment type="caution">
    <text evidence="1">The sequence shown here is derived from an EMBL/GenBank/DDBJ whole genome shotgun (WGS) entry which is preliminary data.</text>
</comment>
<dbReference type="PANTHER" id="PTHR40053:SF1">
    <property type="entry name" value="SPORULATION-CONTROL PROTEIN SPO0M"/>
    <property type="match status" value="1"/>
</dbReference>
<dbReference type="EMBL" id="JAEMUH010000005">
    <property type="protein sequence ID" value="MBJ7550196.1"/>
    <property type="molecule type" value="Genomic_DNA"/>
</dbReference>
<reference evidence="1 2" key="1">
    <citation type="submission" date="2020-12" db="EMBL/GenBank/DDBJ databases">
        <title>Comparative genome analysis of fungal antagonists Marinomonas ostreistagni 398 and M. spartinae 468.</title>
        <authorList>
            <person name="Fields J.L."/>
            <person name="Mavrodi O.V."/>
            <person name="Biber P.D."/>
            <person name="Indest K.J."/>
            <person name="Mavrodi D.V."/>
        </authorList>
    </citation>
    <scope>NUCLEOTIDE SEQUENCE [LARGE SCALE GENOMIC DNA]</scope>
    <source>
        <strain evidence="1 2">USM7</strain>
    </source>
</reference>
<keyword evidence="2" id="KW-1185">Reference proteome</keyword>
<dbReference type="InterPro" id="IPR009776">
    <property type="entry name" value="Spore_0_M"/>
</dbReference>
<organism evidence="1 2">
    <name type="scientific">Marinomonas ostreistagni</name>
    <dbReference type="NCBI Taxonomy" id="359209"/>
    <lineage>
        <taxon>Bacteria</taxon>
        <taxon>Pseudomonadati</taxon>
        <taxon>Pseudomonadota</taxon>
        <taxon>Gammaproteobacteria</taxon>
        <taxon>Oceanospirillales</taxon>
        <taxon>Oceanospirillaceae</taxon>
        <taxon>Marinomonas</taxon>
    </lineage>
</organism>
<dbReference type="Proteomes" id="UP000598488">
    <property type="component" value="Unassembled WGS sequence"/>
</dbReference>
<accession>A0ABS0Z975</accession>
<dbReference type="Pfam" id="PF07070">
    <property type="entry name" value="Spo0M"/>
    <property type="match status" value="1"/>
</dbReference>
<evidence type="ECO:0000313" key="1">
    <source>
        <dbReference type="EMBL" id="MBJ7550196.1"/>
    </source>
</evidence>
<dbReference type="RefSeq" id="WP_199461836.1">
    <property type="nucleotide sequence ID" value="NZ_JAEMUH010000005.1"/>
</dbReference>
<gene>
    <name evidence="1" type="ORF">JHD44_05855</name>
</gene>
<proteinExistence type="predicted"/>
<evidence type="ECO:0000313" key="2">
    <source>
        <dbReference type="Proteomes" id="UP000598488"/>
    </source>
</evidence>